<sequence length="736" mass="82860">MHNDGNVVPLHKVATDQANPSPLARLPVILLQVRDKAAQQLRLGLQGLFDNADDTLFEMADRARDDVEQNLYFEAMRDLRLKRKSIEREFIEQFFETFVSLAQYDLTHTSLAPNLADSPIQRSQDDLERQLAVEAMVTRVLRRDGVSLEQLTARLSVLLARPLANQHNPLSPALLCEKFLQAGRNLGVEIKVKLILLKLFERYVLSDCDQLYTEANQLLAATGILPELKVTLARRASDRTEDSPRPNAEMAAKPSDAEVDDSVQEVFAALQKLLMQVRGTVAPTLEPSVPPQPISTRDLLRLLSHLQQYVPAPTVHDEFDLRSQLEQLLTRVSVRSGKSRVVEGADEDVINLISMMFEFILDDHNLPDSFKALIGRLQIPMLKVAVQDKSFFSRGNHPARRLLNEIAAAAMGWGDCDDHQRDSLYLRIEQVVQRLLNDFVDDPAIFSELLADFLAFTSDERRRSELLEQRIRDAEEGRAKAELARQRVEGALNQVMLGKVLPQAVVEFVQHAWSQVLLLTCFKHGKYSAEWQADVLTLEQLIWSVQPHDESDAGLRLLAMVPELLKALREGLSRSAFDPFATSEFFSELEALHVQALERTGQTTEQAQSFTSPVMVEVLEKIVLRPPQKSAGESVAVHLPADDVGLLQVDQLHLGSWVEFQEDDDNTLRCKLAAIIEATGKYVFVNRTGLKVLEHSRTSLALEFRRGAARLLDDTLLFDRALESVLGNLRQLNRGK</sequence>
<reference evidence="2 3" key="1">
    <citation type="journal article" date="2011" name="J. Bacteriol.">
        <title>Complete genome sequence of a beneficial plant root-associated bacterium, Pseudomonas brassicacearum.</title>
        <authorList>
            <person name="Ortet P."/>
            <person name="Barakat M."/>
            <person name="Lalaouna D."/>
            <person name="Fochesato S."/>
            <person name="Barbe V."/>
            <person name="Vacherie B."/>
            <person name="Santaella C."/>
            <person name="Heulin T."/>
            <person name="Achouak W."/>
        </authorList>
    </citation>
    <scope>NUCLEOTIDE SEQUENCE [LARGE SCALE GENOMIC DNA]</scope>
    <source>
        <strain evidence="2 3">NFM421</strain>
    </source>
</reference>
<dbReference type="EMBL" id="CP002585">
    <property type="protein sequence ID" value="AEA66949.1"/>
    <property type="molecule type" value="Genomic_DNA"/>
</dbReference>
<proteinExistence type="predicted"/>
<dbReference type="InterPro" id="IPR012434">
    <property type="entry name" value="DUF1631"/>
</dbReference>
<dbReference type="AlphaFoldDB" id="F2K873"/>
<feature type="compositionally biased region" description="Basic and acidic residues" evidence="1">
    <location>
        <begin position="235"/>
        <end position="244"/>
    </location>
</feature>
<gene>
    <name evidence="2" type="ORF">PSEBR_a785</name>
</gene>
<reference key="2">
    <citation type="submission" date="2011-03" db="EMBL/GenBank/DDBJ databases">
        <title>Complete Genome Sequence of a beneficial plant roots-associated bacterium Pseudomonas brassicacearum.</title>
        <authorList>
            <person name="Ortet P."/>
            <person name="Barakat M."/>
            <person name="Lalaouna D."/>
            <person name="Fochesato S."/>
            <person name="Barbe V."/>
            <person name="Santaella C."/>
            <person name="Heulin T."/>
            <person name="Achouak W."/>
        </authorList>
    </citation>
    <scope>NUCLEOTIDE SEQUENCE</scope>
    <source>
        <strain>NFM421</strain>
    </source>
</reference>
<dbReference type="KEGG" id="pba:PSEBR_a785"/>
<dbReference type="STRING" id="994484.PSEBR_a785"/>
<evidence type="ECO:0000256" key="1">
    <source>
        <dbReference type="SAM" id="MobiDB-lite"/>
    </source>
</evidence>
<evidence type="ECO:0000313" key="2">
    <source>
        <dbReference type="EMBL" id="AEA66949.1"/>
    </source>
</evidence>
<organism evidence="2 3">
    <name type="scientific">Pseudomonas brassicacearum (strain NFM421)</name>
    <dbReference type="NCBI Taxonomy" id="994484"/>
    <lineage>
        <taxon>Bacteria</taxon>
        <taxon>Pseudomonadati</taxon>
        <taxon>Pseudomonadota</taxon>
        <taxon>Gammaproteobacteria</taxon>
        <taxon>Pseudomonadales</taxon>
        <taxon>Pseudomonadaceae</taxon>
        <taxon>Pseudomonas</taxon>
    </lineage>
</organism>
<evidence type="ECO:0000313" key="3">
    <source>
        <dbReference type="Proteomes" id="UP000006692"/>
    </source>
</evidence>
<dbReference type="Pfam" id="PF07793">
    <property type="entry name" value="DUF1631"/>
    <property type="match status" value="1"/>
</dbReference>
<protein>
    <recommendedName>
        <fullName evidence="4">Thymidine phosphorylase</fullName>
    </recommendedName>
</protein>
<evidence type="ECO:0008006" key="4">
    <source>
        <dbReference type="Google" id="ProtNLM"/>
    </source>
</evidence>
<accession>F2K873</accession>
<dbReference type="RefSeq" id="WP_013692255.1">
    <property type="nucleotide sequence ID" value="NC_015379.1"/>
</dbReference>
<dbReference type="Proteomes" id="UP000006692">
    <property type="component" value="Chromosome"/>
</dbReference>
<name>F2K873_PSEBN</name>
<dbReference type="HOGENOM" id="CLU_021581_0_0_6"/>
<feature type="region of interest" description="Disordered" evidence="1">
    <location>
        <begin position="235"/>
        <end position="257"/>
    </location>
</feature>